<dbReference type="Proteomes" id="UP000044377">
    <property type="component" value="Unassembled WGS sequence"/>
</dbReference>
<keyword evidence="2" id="KW-1185">Reference proteome</keyword>
<dbReference type="EMBL" id="CGIG01000001">
    <property type="protein sequence ID" value="CPR19254.1"/>
    <property type="molecule type" value="Genomic_DNA"/>
</dbReference>
<dbReference type="AlphaFoldDB" id="A0A0G4JZR7"/>
<evidence type="ECO:0000313" key="1">
    <source>
        <dbReference type="EMBL" id="CPR19254.1"/>
    </source>
</evidence>
<organism evidence="1 2">
    <name type="scientific">Brenneria goodwinii</name>
    <dbReference type="NCBI Taxonomy" id="1109412"/>
    <lineage>
        <taxon>Bacteria</taxon>
        <taxon>Pseudomonadati</taxon>
        <taxon>Pseudomonadota</taxon>
        <taxon>Gammaproteobacteria</taxon>
        <taxon>Enterobacterales</taxon>
        <taxon>Pectobacteriaceae</taxon>
        <taxon>Brenneria</taxon>
    </lineage>
</organism>
<gene>
    <name evidence="1" type="ORF">BN1221_03661</name>
</gene>
<accession>A0A0G4JZR7</accession>
<reference evidence="2" key="1">
    <citation type="submission" date="2015-01" db="EMBL/GenBank/DDBJ databases">
        <authorList>
            <person name="Paterson Steve"/>
        </authorList>
    </citation>
    <scope>NUCLEOTIDE SEQUENCE [LARGE SCALE GENOMIC DNA]</scope>
    <source>
        <strain evidence="2">OBR1</strain>
    </source>
</reference>
<name>A0A0G4JZR7_9GAMM</name>
<protein>
    <submittedName>
        <fullName evidence="1">Uncharacterized protein</fullName>
    </submittedName>
</protein>
<proteinExistence type="predicted"/>
<evidence type="ECO:0000313" key="2">
    <source>
        <dbReference type="Proteomes" id="UP000044377"/>
    </source>
</evidence>
<sequence length="39" mass="4268">MNPKLSGCKRGIPIDNKQQKTRKLGENAGFCGVSGSKRY</sequence>